<organism evidence="6 7">
    <name type="scientific">Novosphingobium indicum</name>
    <dbReference type="NCBI Taxonomy" id="462949"/>
    <lineage>
        <taxon>Bacteria</taxon>
        <taxon>Pseudomonadati</taxon>
        <taxon>Pseudomonadota</taxon>
        <taxon>Alphaproteobacteria</taxon>
        <taxon>Sphingomonadales</taxon>
        <taxon>Sphingomonadaceae</taxon>
        <taxon>Novosphingobium</taxon>
    </lineage>
</organism>
<evidence type="ECO:0000313" key="7">
    <source>
        <dbReference type="Proteomes" id="UP000605099"/>
    </source>
</evidence>
<dbReference type="Proteomes" id="UP000605099">
    <property type="component" value="Unassembled WGS sequence"/>
</dbReference>
<comment type="catalytic activity">
    <reaction evidence="5">
        <text>(2R)-3-phosphoglycerate + GTP + H(+) = 3-[(R)-glyceryl]-diphospho-5'-guanosine + diphosphate</text>
        <dbReference type="Rhea" id="RHEA:63440"/>
        <dbReference type="ChEBI" id="CHEBI:15378"/>
        <dbReference type="ChEBI" id="CHEBI:33019"/>
        <dbReference type="ChEBI" id="CHEBI:37565"/>
        <dbReference type="ChEBI" id="CHEBI:58272"/>
        <dbReference type="ChEBI" id="CHEBI:147306"/>
        <dbReference type="EC" id="2.7.7.106"/>
    </reaction>
</comment>
<dbReference type="EMBL" id="BMLK01000011">
    <property type="protein sequence ID" value="GGN52206.1"/>
    <property type="molecule type" value="Genomic_DNA"/>
</dbReference>
<comment type="caution">
    <text evidence="6">The sequence shown here is derived from an EMBL/GenBank/DDBJ whole genome shotgun (WGS) entry which is preliminary data.</text>
</comment>
<dbReference type="InterPro" id="IPR002835">
    <property type="entry name" value="CofC"/>
</dbReference>
<dbReference type="EC" id="2.7.7.106" evidence="5"/>
<sequence>MVSWTAVVPLKAAAARKTRLASVLAPEARVVLTDRMARHVIAVLRQVRSIERVLLLSPVPLSACDAEWIEDRGAGLNAELARVYAGLDGALLIVHADLPLLATPDISALLAAAENSGRAIASDRHGRGTNAIALFDRQPIVFAFGPGSFLNHAAQGTATRVRRSGLSLDVDFPDDLAVALATQEFLQAH</sequence>
<gene>
    <name evidence="6" type="primary">cofC</name>
    <name evidence="5" type="synonym">fbiD</name>
    <name evidence="6" type="ORF">GCM10011349_25420</name>
</gene>
<evidence type="ECO:0000256" key="5">
    <source>
        <dbReference type="HAMAP-Rule" id="MF_02114"/>
    </source>
</evidence>
<evidence type="ECO:0000256" key="1">
    <source>
        <dbReference type="ARBA" id="ARBA00022679"/>
    </source>
</evidence>
<keyword evidence="2 5" id="KW-0548">Nucleotidyltransferase</keyword>
<name>A0ABQ2JRZ7_9SPHN</name>
<reference evidence="7" key="1">
    <citation type="journal article" date="2019" name="Int. J. Syst. Evol. Microbiol.">
        <title>The Global Catalogue of Microorganisms (GCM) 10K type strain sequencing project: providing services to taxonomists for standard genome sequencing and annotation.</title>
        <authorList>
            <consortium name="The Broad Institute Genomics Platform"/>
            <consortium name="The Broad Institute Genome Sequencing Center for Infectious Disease"/>
            <person name="Wu L."/>
            <person name="Ma J."/>
        </authorList>
    </citation>
    <scope>NUCLEOTIDE SEQUENCE [LARGE SCALE GENOMIC DNA]</scope>
    <source>
        <strain evidence="7">CGMCC 1.6784</strain>
    </source>
</reference>
<comment type="similarity">
    <text evidence="5">Belongs to the CofC family.</text>
</comment>
<comment type="pathway">
    <text evidence="5">Cofactor biosynthesis; coenzyme F420 biosynthesis.</text>
</comment>
<keyword evidence="1 5" id="KW-0808">Transferase</keyword>
<evidence type="ECO:0000256" key="4">
    <source>
        <dbReference type="ARBA" id="ARBA00023134"/>
    </source>
</evidence>
<dbReference type="SUPFAM" id="SSF53448">
    <property type="entry name" value="Nucleotide-diphospho-sugar transferases"/>
    <property type="match status" value="1"/>
</dbReference>
<comment type="function">
    <text evidence="5">Guanylyltransferase that catalyzes the activation of (2R)-3-phosphoglycerate (3PG) as 3-[(R)-glyceryl]-diphospho-5'-guanosine, via the condensation of 3PG with GTP. It is involved in the biosynthesis of a derivative of the hydride carrier cofactor coenzyme F420, 3PG-F420.</text>
</comment>
<dbReference type="PANTHER" id="PTHR40392">
    <property type="entry name" value="2-PHOSPHO-L-LACTATE GUANYLYLTRANSFERASE"/>
    <property type="match status" value="1"/>
</dbReference>
<evidence type="ECO:0000256" key="3">
    <source>
        <dbReference type="ARBA" id="ARBA00022741"/>
    </source>
</evidence>
<keyword evidence="4 5" id="KW-0342">GTP-binding</keyword>
<keyword evidence="7" id="KW-1185">Reference proteome</keyword>
<accession>A0ABQ2JRZ7</accession>
<dbReference type="PANTHER" id="PTHR40392:SF1">
    <property type="entry name" value="2-PHOSPHO-L-LACTATE GUANYLYLTRANSFERASE"/>
    <property type="match status" value="1"/>
</dbReference>
<protein>
    <recommendedName>
        <fullName evidence="5">3-phospho-D-glycerate guanylyltransferase</fullName>
        <shortName evidence="5">3PG guanylyltransferase</shortName>
        <ecNumber evidence="5">2.7.7.106</ecNumber>
    </recommendedName>
</protein>
<proteinExistence type="inferred from homology"/>
<dbReference type="HAMAP" id="MF_02114">
    <property type="entry name" value="CofC"/>
    <property type="match status" value="1"/>
</dbReference>
<evidence type="ECO:0000256" key="2">
    <source>
        <dbReference type="ARBA" id="ARBA00022695"/>
    </source>
</evidence>
<dbReference type="Gene3D" id="3.90.550.10">
    <property type="entry name" value="Spore Coat Polysaccharide Biosynthesis Protein SpsA, Chain A"/>
    <property type="match status" value="1"/>
</dbReference>
<dbReference type="Pfam" id="PF01983">
    <property type="entry name" value="CofC"/>
    <property type="match status" value="1"/>
</dbReference>
<evidence type="ECO:0000313" key="6">
    <source>
        <dbReference type="EMBL" id="GGN52206.1"/>
    </source>
</evidence>
<dbReference type="GO" id="GO:0016779">
    <property type="term" value="F:nucleotidyltransferase activity"/>
    <property type="evidence" value="ECO:0007669"/>
    <property type="project" value="UniProtKB-KW"/>
</dbReference>
<dbReference type="InterPro" id="IPR029044">
    <property type="entry name" value="Nucleotide-diphossugar_trans"/>
</dbReference>
<keyword evidence="3 5" id="KW-0547">Nucleotide-binding</keyword>
<dbReference type="NCBIfam" id="TIGR03552">
    <property type="entry name" value="F420_cofC"/>
    <property type="match status" value="1"/>
</dbReference>